<dbReference type="SUPFAM" id="SSF53474">
    <property type="entry name" value="alpha/beta-Hydrolases"/>
    <property type="match status" value="1"/>
</dbReference>
<dbReference type="RefSeq" id="WP_315602728.1">
    <property type="nucleotide sequence ID" value="NZ_CP130318.1"/>
</dbReference>
<name>A0AA96L8G4_9BACL</name>
<keyword evidence="2" id="KW-0378">Hydrolase</keyword>
<dbReference type="EMBL" id="CP130318">
    <property type="protein sequence ID" value="WNQ08961.1"/>
    <property type="molecule type" value="Genomic_DNA"/>
</dbReference>
<dbReference type="InterPro" id="IPR000073">
    <property type="entry name" value="AB_hydrolase_1"/>
</dbReference>
<evidence type="ECO:0000259" key="1">
    <source>
        <dbReference type="Pfam" id="PF12697"/>
    </source>
</evidence>
<dbReference type="PANTHER" id="PTHR43433:SF5">
    <property type="entry name" value="AB HYDROLASE-1 DOMAIN-CONTAINING PROTEIN"/>
    <property type="match status" value="1"/>
</dbReference>
<dbReference type="KEGG" id="paun:MJA45_15020"/>
<dbReference type="Gene3D" id="3.40.50.1820">
    <property type="entry name" value="alpha/beta hydrolase"/>
    <property type="match status" value="1"/>
</dbReference>
<dbReference type="InterPro" id="IPR050471">
    <property type="entry name" value="AB_hydrolase"/>
</dbReference>
<feature type="domain" description="AB hydrolase-1" evidence="1">
    <location>
        <begin position="40"/>
        <end position="249"/>
    </location>
</feature>
<dbReference type="AlphaFoldDB" id="A0AA96L8G4"/>
<keyword evidence="3" id="KW-1185">Reference proteome</keyword>
<organism evidence="2 3">
    <name type="scientific">Paenibacillus aurantius</name>
    <dbReference type="NCBI Taxonomy" id="2918900"/>
    <lineage>
        <taxon>Bacteria</taxon>
        <taxon>Bacillati</taxon>
        <taxon>Bacillota</taxon>
        <taxon>Bacilli</taxon>
        <taxon>Bacillales</taxon>
        <taxon>Paenibacillaceae</taxon>
        <taxon>Paenibacillus</taxon>
    </lineage>
</organism>
<accession>A0AA96L8G4</accession>
<sequence length="265" mass="28478">MNTVTTKDGTRIAYEKKGDGPALILVDGALCSRSQGPNGPLAALLQKHFTVYTYDRRGRGGSGNSSSYSIDYEIQDLEALIREAGGTVHLYGISSGAALALEAANRLSSVKKLALYEAPFIVDDSRAPLPATYRERMESLLASGKRSAAVKHFMRAGVGLPAPLVAIMPLMPAWSKLKAVAHTLPYDTLLTMEHQRGSAASLERWASLSVPSLVMAGGKSPQWMRNAMHSLAHTLPSAQLETLPGQTHIVKPSVLAPVLQRFFLS</sequence>
<evidence type="ECO:0000313" key="2">
    <source>
        <dbReference type="EMBL" id="WNQ08961.1"/>
    </source>
</evidence>
<dbReference type="Pfam" id="PF12697">
    <property type="entry name" value="Abhydrolase_6"/>
    <property type="match status" value="1"/>
</dbReference>
<dbReference type="PANTHER" id="PTHR43433">
    <property type="entry name" value="HYDROLASE, ALPHA/BETA FOLD FAMILY PROTEIN"/>
    <property type="match status" value="1"/>
</dbReference>
<evidence type="ECO:0000313" key="3">
    <source>
        <dbReference type="Proteomes" id="UP001305702"/>
    </source>
</evidence>
<protein>
    <submittedName>
        <fullName evidence="2">Alpha/beta hydrolase</fullName>
    </submittedName>
</protein>
<dbReference type="GO" id="GO:0016787">
    <property type="term" value="F:hydrolase activity"/>
    <property type="evidence" value="ECO:0007669"/>
    <property type="project" value="UniProtKB-KW"/>
</dbReference>
<proteinExistence type="predicted"/>
<dbReference type="InterPro" id="IPR029058">
    <property type="entry name" value="AB_hydrolase_fold"/>
</dbReference>
<reference evidence="2 3" key="1">
    <citation type="submission" date="2022-02" db="EMBL/GenBank/DDBJ databases">
        <title>Paenibacillus sp. MBLB1776 Whole Genome Shotgun Sequencing.</title>
        <authorList>
            <person name="Hwang C.Y."/>
            <person name="Cho E.-S."/>
            <person name="Seo M.-J."/>
        </authorList>
    </citation>
    <scope>NUCLEOTIDE SEQUENCE [LARGE SCALE GENOMIC DNA]</scope>
    <source>
        <strain evidence="2 3">MBLB1776</strain>
    </source>
</reference>
<dbReference type="Proteomes" id="UP001305702">
    <property type="component" value="Chromosome"/>
</dbReference>
<gene>
    <name evidence="2" type="ORF">MJA45_15020</name>
</gene>